<comment type="subunit">
    <text evidence="2 5">Homopentamer.</text>
</comment>
<dbReference type="GO" id="GO:0009424">
    <property type="term" value="C:bacterial-type flagellum hook"/>
    <property type="evidence" value="ECO:0007669"/>
    <property type="project" value="UniProtKB-UniRule"/>
</dbReference>
<dbReference type="Proteomes" id="UP000595847">
    <property type="component" value="Chromosome"/>
</dbReference>
<keyword evidence="5" id="KW-0964">Secreted</keyword>
<comment type="similarity">
    <text evidence="1 5">Belongs to the FliD family.</text>
</comment>
<feature type="domain" description="Flagellar hook-associated protein 2 N-terminal" evidence="6">
    <location>
        <begin position="11"/>
        <end position="104"/>
    </location>
</feature>
<organism evidence="8 10">
    <name type="scientific">Brevibacillus composti</name>
    <dbReference type="NCBI Taxonomy" id="2796470"/>
    <lineage>
        <taxon>Bacteria</taxon>
        <taxon>Bacillati</taxon>
        <taxon>Bacillota</taxon>
        <taxon>Bacilli</taxon>
        <taxon>Bacillales</taxon>
        <taxon>Paenibacillaceae</taxon>
        <taxon>Brevibacillus</taxon>
    </lineage>
</organism>
<dbReference type="EMBL" id="CP073708">
    <property type="protein sequence ID" value="QUO41191.1"/>
    <property type="molecule type" value="Genomic_DNA"/>
</dbReference>
<feature type="coiled-coil region" evidence="5">
    <location>
        <begin position="30"/>
        <end position="67"/>
    </location>
</feature>
<protein>
    <recommendedName>
        <fullName evidence="5">Flagellar hook-associated protein 2</fullName>
        <shortName evidence="5">HAP2</shortName>
    </recommendedName>
    <alternativeName>
        <fullName evidence="5">Flagellar cap protein</fullName>
    </alternativeName>
</protein>
<keyword evidence="4 5" id="KW-0975">Bacterial flagellum</keyword>
<evidence type="ECO:0000259" key="7">
    <source>
        <dbReference type="Pfam" id="PF07195"/>
    </source>
</evidence>
<dbReference type="EMBL" id="CP066308">
    <property type="protein sequence ID" value="QQE74107.1"/>
    <property type="molecule type" value="Genomic_DNA"/>
</dbReference>
<dbReference type="Pfam" id="PF07195">
    <property type="entry name" value="FliD_C"/>
    <property type="match status" value="1"/>
</dbReference>
<dbReference type="PANTHER" id="PTHR30288">
    <property type="entry name" value="FLAGELLAR CAP/ASSEMBLY PROTEIN FLID"/>
    <property type="match status" value="1"/>
</dbReference>
<dbReference type="PANTHER" id="PTHR30288:SF0">
    <property type="entry name" value="FLAGELLAR HOOK-ASSOCIATED PROTEIN 2"/>
    <property type="match status" value="1"/>
</dbReference>
<dbReference type="GO" id="GO:0009421">
    <property type="term" value="C:bacterial-type flagellum filament cap"/>
    <property type="evidence" value="ECO:0007669"/>
    <property type="project" value="InterPro"/>
</dbReference>
<dbReference type="InterPro" id="IPR040026">
    <property type="entry name" value="FliD"/>
</dbReference>
<evidence type="ECO:0000259" key="6">
    <source>
        <dbReference type="Pfam" id="PF02465"/>
    </source>
</evidence>
<feature type="domain" description="Flagellar hook-associated protein 2 C-terminal" evidence="7">
    <location>
        <begin position="246"/>
        <end position="505"/>
    </location>
</feature>
<evidence type="ECO:0000313" key="8">
    <source>
        <dbReference type="EMBL" id="QQE74107.1"/>
    </source>
</evidence>
<keyword evidence="8" id="KW-0282">Flagellum</keyword>
<dbReference type="Proteomes" id="UP000677234">
    <property type="component" value="Chromosome"/>
</dbReference>
<evidence type="ECO:0000313" key="10">
    <source>
        <dbReference type="Proteomes" id="UP000595847"/>
    </source>
</evidence>
<dbReference type="KEGG" id="bcop:JD108_20085"/>
<accession>A0A7T5EK41</accession>
<dbReference type="Gene3D" id="3.30.70.2120">
    <property type="match status" value="1"/>
</dbReference>
<reference evidence="8 10" key="1">
    <citation type="submission" date="2020-12" db="EMBL/GenBank/DDBJ databases">
        <title>strain FJAT-54423T represents a novel species of the genus Brevibacillus.</title>
        <authorList>
            <person name="Tang R."/>
        </authorList>
    </citation>
    <scope>NUCLEOTIDE SEQUENCE [LARGE SCALE GENOMIC DNA]</scope>
    <source>
        <strain evidence="8 10">FJAT-54423</strain>
    </source>
</reference>
<proteinExistence type="inferred from homology"/>
<keyword evidence="8" id="KW-0966">Cell projection</keyword>
<sequence length="518" mass="57256">MSPIRIGGLSSGIDTDGLIKKLMSAERIPLDKLKQKKQKEEWKRDMYREANSLLLELRNKLDALRYTSTFSKKKLVSTDESKVSVSLNGNPNLSSYNVSDVTLAKLGNGASVKFKNSVPDAITKLSDAGMASDLTFDLSDGTLSSQITISSTDNINQAIQKINAKSAETGVKAVYSATEKAIIFTSTTPGKEISISNVSDTGNVLNIQNGSVTGTSNAPGSNSFGTDENATMVGYYANNQEPGSATINGVTYTLTSNMLTVDGITFSFKQDMSTPVTINAVTDTDSIVDSIKEFTEKYNEVIDFLHKKIAEPVERKYQPLTDEEREQLSEDQIKKWEDKAKSGLLQSDTMIQKSLDMMRMAFYSTISGVDPTLDTMGKIGIGPARPDGNKYNYLEKGKIHIDEQKLRESLEQKPDLVTKLFTQKGSTFEEKGLATRLYEQINATMDEIKKKAGNSTTTSYASYSMGINLKRYDDQISLWEDKLLKKENYYWKQFSAMETAMNKYSAQGAWLTSQLGGQ</sequence>
<dbReference type="GO" id="GO:0005576">
    <property type="term" value="C:extracellular region"/>
    <property type="evidence" value="ECO:0007669"/>
    <property type="project" value="UniProtKB-SubCell"/>
</dbReference>
<name>A0A7T5EK41_9BACL</name>
<evidence type="ECO:0000256" key="5">
    <source>
        <dbReference type="RuleBase" id="RU362066"/>
    </source>
</evidence>
<evidence type="ECO:0000313" key="11">
    <source>
        <dbReference type="Proteomes" id="UP000677234"/>
    </source>
</evidence>
<comment type="function">
    <text evidence="5">Required for morphogenesis and for the elongation of the flagellar filament by facilitating polymerization of the flagellin monomers at the tip of growing filament. Forms a capping structure, which prevents flagellin subunits (transported through the central channel of the flagellum) from leaking out without polymerization at the distal end.</text>
</comment>
<comment type="subcellular location">
    <subcellularLocation>
        <location evidence="5">Secreted</location>
    </subcellularLocation>
    <subcellularLocation>
        <location evidence="5">Bacterial flagellum</location>
    </subcellularLocation>
</comment>
<dbReference type="InterPro" id="IPR003481">
    <property type="entry name" value="FliD_N"/>
</dbReference>
<evidence type="ECO:0000313" key="9">
    <source>
        <dbReference type="EMBL" id="QUO41191.1"/>
    </source>
</evidence>
<evidence type="ECO:0000256" key="3">
    <source>
        <dbReference type="ARBA" id="ARBA00023054"/>
    </source>
</evidence>
<dbReference type="AlphaFoldDB" id="A0A7T5EK41"/>
<evidence type="ECO:0000256" key="1">
    <source>
        <dbReference type="ARBA" id="ARBA00009764"/>
    </source>
</evidence>
<reference evidence="9" key="2">
    <citation type="submission" date="2021-04" db="EMBL/GenBank/DDBJ databases">
        <title>Brevibacillus composti FJAT-54423, complete genome.</title>
        <authorList>
            <person name="Tang R."/>
        </authorList>
    </citation>
    <scope>NUCLEOTIDE SEQUENCE</scope>
    <source>
        <strain evidence="9">FJAT-54424</strain>
    </source>
</reference>
<evidence type="ECO:0000256" key="4">
    <source>
        <dbReference type="ARBA" id="ARBA00023143"/>
    </source>
</evidence>
<dbReference type="GO" id="GO:0071973">
    <property type="term" value="P:bacterial-type flagellum-dependent cell motility"/>
    <property type="evidence" value="ECO:0007669"/>
    <property type="project" value="TreeGrafter"/>
</dbReference>
<keyword evidence="8" id="KW-0969">Cilium</keyword>
<keyword evidence="11" id="KW-1185">Reference proteome</keyword>
<keyword evidence="3 5" id="KW-0175">Coiled coil</keyword>
<dbReference type="RefSeq" id="WP_198827695.1">
    <property type="nucleotide sequence ID" value="NZ_CP066308.1"/>
</dbReference>
<dbReference type="GO" id="GO:0007155">
    <property type="term" value="P:cell adhesion"/>
    <property type="evidence" value="ECO:0007669"/>
    <property type="project" value="InterPro"/>
</dbReference>
<dbReference type="Pfam" id="PF07196">
    <property type="entry name" value="Flagellin_IN"/>
    <property type="match status" value="1"/>
</dbReference>
<dbReference type="InterPro" id="IPR010809">
    <property type="entry name" value="FliD_C"/>
</dbReference>
<dbReference type="InterPro" id="IPR010810">
    <property type="entry name" value="Flagellin_hook_IN_motif"/>
</dbReference>
<evidence type="ECO:0000256" key="2">
    <source>
        <dbReference type="ARBA" id="ARBA00011255"/>
    </source>
</evidence>
<gene>
    <name evidence="8" type="primary">fliD</name>
    <name evidence="8" type="ORF">JD108_20085</name>
    <name evidence="9" type="ORF">KDJ56_20020</name>
</gene>
<dbReference type="Pfam" id="PF02465">
    <property type="entry name" value="FliD_N"/>
    <property type="match status" value="1"/>
</dbReference>